<dbReference type="GO" id="GO:0008270">
    <property type="term" value="F:zinc ion binding"/>
    <property type="evidence" value="ECO:0007669"/>
    <property type="project" value="UniProtKB-KW"/>
</dbReference>
<evidence type="ECO:0000256" key="4">
    <source>
        <dbReference type="SAM" id="Phobius"/>
    </source>
</evidence>
<protein>
    <recommendedName>
        <fullName evidence="5">RING-CH-type domain-containing protein</fullName>
    </recommendedName>
</protein>
<feature type="transmembrane region" description="Helical" evidence="4">
    <location>
        <begin position="208"/>
        <end position="233"/>
    </location>
</feature>
<evidence type="ECO:0000256" key="1">
    <source>
        <dbReference type="ARBA" id="ARBA00022723"/>
    </source>
</evidence>
<keyword evidence="4" id="KW-0472">Membrane</keyword>
<dbReference type="Gene3D" id="2.60.120.260">
    <property type="entry name" value="Galactose-binding domain-like"/>
    <property type="match status" value="1"/>
</dbReference>
<keyword evidence="3" id="KW-0862">Zinc</keyword>
<evidence type="ECO:0000259" key="5">
    <source>
        <dbReference type="PROSITE" id="PS51292"/>
    </source>
</evidence>
<organism evidence="6 7">
    <name type="scientific">Magallana gigas</name>
    <name type="common">Pacific oyster</name>
    <name type="synonym">Crassostrea gigas</name>
    <dbReference type="NCBI Taxonomy" id="29159"/>
    <lineage>
        <taxon>Eukaryota</taxon>
        <taxon>Metazoa</taxon>
        <taxon>Spiralia</taxon>
        <taxon>Lophotrochozoa</taxon>
        <taxon>Mollusca</taxon>
        <taxon>Bivalvia</taxon>
        <taxon>Autobranchia</taxon>
        <taxon>Pteriomorphia</taxon>
        <taxon>Ostreida</taxon>
        <taxon>Ostreoidea</taxon>
        <taxon>Ostreidae</taxon>
        <taxon>Magallana</taxon>
    </lineage>
</organism>
<sequence>MAGTLKQLSTSIFPVSGGSDQALRVGDGDLTQGLTTSVDRALQTTAGRLEWLTLMFREMNGEGCQHNCSGHGSCDNGQCICMVQYAGDFCQDQNRGYFVAFGSIFATLSAVAIIQLVLCIHNEYAKQKHKSIRKVLRINAQKLLYALTFFATAIKGIYFFTKWSISDIASSNLSSAFYPVMLSGFSFIICFWAEAFHLGDIKFDKPRFLGKSIIGFLVFNFLMYSLLFIQLVATDVIDDPITTELITKVCNSCFACLMIVAVVFFLVYGVEVYFKVHGAFNSKTGSVDPWQLHASRLGLIAQALLQLFTALFIIADVKRDIWKNRLPIISQNFYDIGFRIVEFGVVLWFPCVLWNCKSPENLWVLNPTTLFKSLKTSEKNETDAVKDSNQENYGSLYQVHGGKQDCWICYDPDRTDVGSLIQPCQCRGDVSSVHHECLRKWLIECADQQKELKCKVCNEPYKVSGGWSWFPRGLKPRHWLQTFLVLIVITSVPFITYAVTHSVTSLYIRIFVIGVCVLLEIGCLRVLASSFGVCYKRGRLSTITIAGREVSSVTGTLPNSALSLPACASPPDVNVGSLGDNGSDVSNSCVVTSHDYSNSLSVKAVIEQS</sequence>
<proteinExistence type="predicted"/>
<dbReference type="OMA" id="ICYDTDK"/>
<feature type="transmembrane region" description="Helical" evidence="4">
    <location>
        <begin position="294"/>
        <end position="316"/>
    </location>
</feature>
<feature type="transmembrane region" description="Helical" evidence="4">
    <location>
        <begin position="97"/>
        <end position="122"/>
    </location>
</feature>
<dbReference type="PROSITE" id="PS51292">
    <property type="entry name" value="ZF_RING_CH"/>
    <property type="match status" value="1"/>
</dbReference>
<dbReference type="Proteomes" id="UP000005408">
    <property type="component" value="Unassembled WGS sequence"/>
</dbReference>
<keyword evidence="4" id="KW-1133">Transmembrane helix</keyword>
<feature type="domain" description="RING-CH-type" evidence="5">
    <location>
        <begin position="398"/>
        <end position="464"/>
    </location>
</feature>
<feature type="transmembrane region" description="Helical" evidence="4">
    <location>
        <begin position="176"/>
        <end position="196"/>
    </location>
</feature>
<evidence type="ECO:0000256" key="3">
    <source>
        <dbReference type="ARBA" id="ARBA00022833"/>
    </source>
</evidence>
<name>A0A8W8LDQ5_MAGGI</name>
<dbReference type="SMART" id="SM00744">
    <property type="entry name" value="RINGv"/>
    <property type="match status" value="1"/>
</dbReference>
<feature type="transmembrane region" description="Helical" evidence="4">
    <location>
        <begin position="245"/>
        <end position="274"/>
    </location>
</feature>
<dbReference type="PANTHER" id="PTHR20893:SF2">
    <property type="entry name" value="LD08641P"/>
    <property type="match status" value="1"/>
</dbReference>
<dbReference type="Gene3D" id="3.30.40.10">
    <property type="entry name" value="Zinc/RING finger domain, C3HC4 (zinc finger)"/>
    <property type="match status" value="1"/>
</dbReference>
<keyword evidence="1" id="KW-0479">Metal-binding</keyword>
<dbReference type="Pfam" id="PF12906">
    <property type="entry name" value="RINGv"/>
    <property type="match status" value="1"/>
</dbReference>
<dbReference type="InterPro" id="IPR013083">
    <property type="entry name" value="Znf_RING/FYVE/PHD"/>
</dbReference>
<dbReference type="SUPFAM" id="SSF57850">
    <property type="entry name" value="RING/U-box"/>
    <property type="match status" value="1"/>
</dbReference>
<dbReference type="InterPro" id="IPR011016">
    <property type="entry name" value="Znf_RING-CH"/>
</dbReference>
<keyword evidence="2" id="KW-0863">Zinc-finger</keyword>
<dbReference type="EnsemblMetazoa" id="G27086.8">
    <property type="protein sequence ID" value="G27086.8:cds"/>
    <property type="gene ID" value="G27086"/>
</dbReference>
<dbReference type="AlphaFoldDB" id="A0A8W8LDQ5"/>
<evidence type="ECO:0000256" key="2">
    <source>
        <dbReference type="ARBA" id="ARBA00022771"/>
    </source>
</evidence>
<feature type="transmembrane region" description="Helical" evidence="4">
    <location>
        <begin position="479"/>
        <end position="500"/>
    </location>
</feature>
<keyword evidence="4" id="KW-0812">Transmembrane</keyword>
<reference evidence="6" key="1">
    <citation type="submission" date="2022-08" db="UniProtKB">
        <authorList>
            <consortium name="EnsemblMetazoa"/>
        </authorList>
    </citation>
    <scope>IDENTIFICATION</scope>
    <source>
        <strain evidence="6">05x7-T-G4-1.051#20</strain>
    </source>
</reference>
<dbReference type="PROSITE" id="PS00022">
    <property type="entry name" value="EGF_1"/>
    <property type="match status" value="1"/>
</dbReference>
<dbReference type="PANTHER" id="PTHR20893">
    <property type="entry name" value="LD08641P"/>
    <property type="match status" value="1"/>
</dbReference>
<dbReference type="CDD" id="cd16495">
    <property type="entry name" value="RING_CH-C4HC3_MARCH"/>
    <property type="match status" value="1"/>
</dbReference>
<dbReference type="EnsemblMetazoa" id="G27086.10">
    <property type="protein sequence ID" value="G27086.10:cds"/>
    <property type="gene ID" value="G27086"/>
</dbReference>
<evidence type="ECO:0000313" key="6">
    <source>
        <dbReference type="EnsemblMetazoa" id="G27086.10:cds"/>
    </source>
</evidence>
<evidence type="ECO:0000313" key="7">
    <source>
        <dbReference type="Proteomes" id="UP000005408"/>
    </source>
</evidence>
<dbReference type="OrthoDB" id="2154780at2759"/>
<dbReference type="InterPro" id="IPR000742">
    <property type="entry name" value="EGF"/>
</dbReference>
<feature type="transmembrane region" description="Helical" evidence="4">
    <location>
        <begin position="143"/>
        <end position="161"/>
    </location>
</feature>
<accession>A0A8W8LDQ5</accession>
<feature type="transmembrane region" description="Helical" evidence="4">
    <location>
        <begin position="506"/>
        <end position="527"/>
    </location>
</feature>
<keyword evidence="7" id="KW-1185">Reference proteome</keyword>